<organism evidence="3 4">
    <name type="scientific">Mytilus coruscus</name>
    <name type="common">Sea mussel</name>
    <dbReference type="NCBI Taxonomy" id="42192"/>
    <lineage>
        <taxon>Eukaryota</taxon>
        <taxon>Metazoa</taxon>
        <taxon>Spiralia</taxon>
        <taxon>Lophotrochozoa</taxon>
        <taxon>Mollusca</taxon>
        <taxon>Bivalvia</taxon>
        <taxon>Autobranchia</taxon>
        <taxon>Pteriomorphia</taxon>
        <taxon>Mytilida</taxon>
        <taxon>Mytiloidea</taxon>
        <taxon>Mytilidae</taxon>
        <taxon>Mytilinae</taxon>
        <taxon>Mytilus</taxon>
    </lineage>
</organism>
<dbReference type="OrthoDB" id="6094292at2759"/>
<name>A0A6J8A6M7_MYTCO</name>
<evidence type="ECO:0000256" key="1">
    <source>
        <dbReference type="SAM" id="SignalP"/>
    </source>
</evidence>
<feature type="signal peptide" evidence="1">
    <location>
        <begin position="1"/>
        <end position="15"/>
    </location>
</feature>
<dbReference type="NCBIfam" id="NF040941">
    <property type="entry name" value="GGGWT_bact"/>
    <property type="match status" value="1"/>
</dbReference>
<keyword evidence="1" id="KW-0732">Signal</keyword>
<evidence type="ECO:0000259" key="2">
    <source>
        <dbReference type="PROSITE" id="PS51406"/>
    </source>
</evidence>
<sequence length="317" mass="36601">MHWILPCTLFVAVNCFSVTGNIEVRNSSREESRMEDILNELQGICLPENNNRTTKEIIQDTQKILNNMVMYKDIVKLNKQLQDEIQWIIKESADEQLFSRILRLMKRDAKGICEKQIAKDCTELQKYVLVSGVYKIYPYTNCCNVDAYCDMTTDGGGWTIIQRRLNGSVNFQRMWTDYENGFGNLNGEYWLGNKHIQSLTSSGKYELRIDLTDKSNTKKYAVYKTFVVGDAATKYTLTVGDYSGNAGDDMAYHNGMKFSTTDQDNDNKIGICVENYGPWWHKSCCHSALNRKFNSNLYWRSFSSNYAKTSVMMIRKL</sequence>
<dbReference type="PANTHER" id="PTHR19143:SF327">
    <property type="entry name" value="FI21813P1-RELATED"/>
    <property type="match status" value="1"/>
</dbReference>
<dbReference type="PANTHER" id="PTHR19143">
    <property type="entry name" value="FIBRINOGEN/TENASCIN/ANGIOPOEITIN"/>
    <property type="match status" value="1"/>
</dbReference>
<dbReference type="SUPFAM" id="SSF56496">
    <property type="entry name" value="Fibrinogen C-terminal domain-like"/>
    <property type="match status" value="1"/>
</dbReference>
<accession>A0A6J8A6M7</accession>
<dbReference type="GO" id="GO:0005615">
    <property type="term" value="C:extracellular space"/>
    <property type="evidence" value="ECO:0007669"/>
    <property type="project" value="TreeGrafter"/>
</dbReference>
<dbReference type="InterPro" id="IPR002181">
    <property type="entry name" value="Fibrinogen_a/b/g_C_dom"/>
</dbReference>
<keyword evidence="4" id="KW-1185">Reference proteome</keyword>
<gene>
    <name evidence="3" type="ORF">MCOR_3957</name>
</gene>
<dbReference type="InterPro" id="IPR036056">
    <property type="entry name" value="Fibrinogen-like_C"/>
</dbReference>
<dbReference type="PROSITE" id="PS51406">
    <property type="entry name" value="FIBRINOGEN_C_2"/>
    <property type="match status" value="1"/>
</dbReference>
<proteinExistence type="predicted"/>
<dbReference type="Gene3D" id="3.90.215.10">
    <property type="entry name" value="Gamma Fibrinogen, chain A, domain 1"/>
    <property type="match status" value="1"/>
</dbReference>
<dbReference type="Pfam" id="PF00147">
    <property type="entry name" value="Fibrinogen_C"/>
    <property type="match status" value="1"/>
</dbReference>
<dbReference type="CDD" id="cd00087">
    <property type="entry name" value="FReD"/>
    <property type="match status" value="1"/>
</dbReference>
<feature type="domain" description="Fibrinogen C-terminal" evidence="2">
    <location>
        <begin position="112"/>
        <end position="317"/>
    </location>
</feature>
<protein>
    <recommendedName>
        <fullName evidence="2">Fibrinogen C-terminal domain-containing protein</fullName>
    </recommendedName>
</protein>
<dbReference type="Proteomes" id="UP000507470">
    <property type="component" value="Unassembled WGS sequence"/>
</dbReference>
<feature type="chain" id="PRO_5027109750" description="Fibrinogen C-terminal domain-containing protein" evidence="1">
    <location>
        <begin position="16"/>
        <end position="317"/>
    </location>
</feature>
<reference evidence="3 4" key="1">
    <citation type="submission" date="2020-06" db="EMBL/GenBank/DDBJ databases">
        <authorList>
            <person name="Li R."/>
            <person name="Bekaert M."/>
        </authorList>
    </citation>
    <scope>NUCLEOTIDE SEQUENCE [LARGE SCALE GENOMIC DNA]</scope>
    <source>
        <strain evidence="4">wild</strain>
    </source>
</reference>
<dbReference type="InterPro" id="IPR050373">
    <property type="entry name" value="Fibrinogen_C-term_domain"/>
</dbReference>
<evidence type="ECO:0000313" key="3">
    <source>
        <dbReference type="EMBL" id="CAC5362066.1"/>
    </source>
</evidence>
<dbReference type="EMBL" id="CACVKT020000731">
    <property type="protein sequence ID" value="CAC5362066.1"/>
    <property type="molecule type" value="Genomic_DNA"/>
</dbReference>
<dbReference type="SMART" id="SM00186">
    <property type="entry name" value="FBG"/>
    <property type="match status" value="1"/>
</dbReference>
<dbReference type="InterPro" id="IPR014716">
    <property type="entry name" value="Fibrinogen_a/b/g_C_1"/>
</dbReference>
<dbReference type="AlphaFoldDB" id="A0A6J8A6M7"/>
<evidence type="ECO:0000313" key="4">
    <source>
        <dbReference type="Proteomes" id="UP000507470"/>
    </source>
</evidence>